<gene>
    <name evidence="4" type="ORF">FHS38_001544</name>
</gene>
<dbReference type="Gene3D" id="1.25.40.10">
    <property type="entry name" value="Tetratricopeptide repeat domain"/>
    <property type="match status" value="2"/>
</dbReference>
<dbReference type="SUPFAM" id="SSF52540">
    <property type="entry name" value="P-loop containing nucleoside triphosphate hydrolases"/>
    <property type="match status" value="1"/>
</dbReference>
<keyword evidence="1" id="KW-0547">Nucleotide-binding</keyword>
<dbReference type="AlphaFoldDB" id="A0A7W7PCC3"/>
<dbReference type="PANTHER" id="PTHR16305">
    <property type="entry name" value="TESTICULAR SOLUBLE ADENYLYL CYCLASE"/>
    <property type="match status" value="1"/>
</dbReference>
<dbReference type="PROSITE" id="PS50043">
    <property type="entry name" value="HTH_LUXR_2"/>
    <property type="match status" value="1"/>
</dbReference>
<dbReference type="Pfam" id="PF13191">
    <property type="entry name" value="AAA_16"/>
    <property type="match status" value="1"/>
</dbReference>
<dbReference type="SUPFAM" id="SSF48452">
    <property type="entry name" value="TPR-like"/>
    <property type="match status" value="1"/>
</dbReference>
<keyword evidence="4" id="KW-0238">DNA-binding</keyword>
<proteinExistence type="predicted"/>
<feature type="domain" description="HTH luxR-type" evidence="3">
    <location>
        <begin position="862"/>
        <end position="927"/>
    </location>
</feature>
<protein>
    <submittedName>
        <fullName evidence="4">DNA-binding CsgD family transcriptional regulator</fullName>
    </submittedName>
</protein>
<dbReference type="InterPro" id="IPR016032">
    <property type="entry name" value="Sig_transdc_resp-reg_C-effctor"/>
</dbReference>
<dbReference type="GO" id="GO:0005737">
    <property type="term" value="C:cytoplasm"/>
    <property type="evidence" value="ECO:0007669"/>
    <property type="project" value="TreeGrafter"/>
</dbReference>
<name>A0A7W7PCC3_STRNE</name>
<dbReference type="Gene3D" id="1.10.10.10">
    <property type="entry name" value="Winged helix-like DNA-binding domain superfamily/Winged helix DNA-binding domain"/>
    <property type="match status" value="1"/>
</dbReference>
<evidence type="ECO:0000313" key="5">
    <source>
        <dbReference type="Proteomes" id="UP000556436"/>
    </source>
</evidence>
<dbReference type="PANTHER" id="PTHR16305:SF35">
    <property type="entry name" value="TRANSCRIPTIONAL ACTIVATOR DOMAIN"/>
    <property type="match status" value="1"/>
</dbReference>
<reference evidence="4 5" key="1">
    <citation type="submission" date="2020-08" db="EMBL/GenBank/DDBJ databases">
        <title>Genomic Encyclopedia of Type Strains, Phase III (KMG-III): the genomes of soil and plant-associated and newly described type strains.</title>
        <authorList>
            <person name="Whitman W."/>
        </authorList>
    </citation>
    <scope>NUCLEOTIDE SEQUENCE [LARGE SCALE GENOMIC DNA]</scope>
    <source>
        <strain evidence="4 5">CECT 3265</strain>
    </source>
</reference>
<keyword evidence="2" id="KW-0067">ATP-binding</keyword>
<dbReference type="GO" id="GO:0006355">
    <property type="term" value="P:regulation of DNA-templated transcription"/>
    <property type="evidence" value="ECO:0007669"/>
    <property type="project" value="InterPro"/>
</dbReference>
<evidence type="ECO:0000313" key="4">
    <source>
        <dbReference type="EMBL" id="MBB4885516.1"/>
    </source>
</evidence>
<keyword evidence="5" id="KW-1185">Reference proteome</keyword>
<dbReference type="InterPro" id="IPR036388">
    <property type="entry name" value="WH-like_DNA-bd_sf"/>
</dbReference>
<organism evidence="4 5">
    <name type="scientific">Streptomyces netropsis</name>
    <name type="common">Streptoverticillium netropsis</name>
    <dbReference type="NCBI Taxonomy" id="55404"/>
    <lineage>
        <taxon>Bacteria</taxon>
        <taxon>Bacillati</taxon>
        <taxon>Actinomycetota</taxon>
        <taxon>Actinomycetes</taxon>
        <taxon>Kitasatosporales</taxon>
        <taxon>Streptomycetaceae</taxon>
        <taxon>Streptomyces</taxon>
    </lineage>
</organism>
<dbReference type="PRINTS" id="PR00038">
    <property type="entry name" value="HTHLUXR"/>
</dbReference>
<dbReference type="CDD" id="cd06170">
    <property type="entry name" value="LuxR_C_like"/>
    <property type="match status" value="1"/>
</dbReference>
<sequence length="933" mass="97520">MPDSRAAAHTMLGRATEISALLRLLQGAASGHGGALIVVGEPGSGRTTLLRRALTLDGAARAVHLTGTAAESDLPYAGLHQVVQALRGHLPELPAAQRAPLGHLLATCAPRPGDTEPAVRAAVLGLLGGAAARRPLLLAVDDAHLLDPPSADALLFAARRMADEPVAMLLTAGPRRAGTSGVGAGPAATGIPELTLGPLAPADARELLRRSAPHPLHRYVADRLLAVADGNPLALTELPETLTPAQCAGGQPIEEPLVPGARLRASHLPWLDGLPETARAALLVPAAAGDTPVGDVLRALALLGHQADALTPAEEAGVLGTHHGRMAFRDPRLRLVVYHEACAARRRATHQALAEILPGPAAARHLAAATPGPNQAVAKALEAAARSATGPDPDLCAELYEHAAAFTRDDDEAGRLLGLAAAGRQRSGAVEHVPALLARALARARTPALRRELAILQARHRSRTGRPRDAHRLLRDAAEQLTGEQPSRAAELLLEAADSAVHAADSRAAMGSAWQAYRLTRLTGTDLAEAAAVHLAQVLALRGERAQARELLLTRGAGEAVGALVGRAEVLSRLEEYEGAFALLDRVLEGPGEPLRQAAALGCRAWLRLWTGDWTGARTDAMEAVECAERRREPAALAQGLVVVGSIEAARGRVTQCAAVLARAVGVARAHGLGIVLGQVAVAEGLLALGAGKYEEAVAGYERAGALAGSAGIEDPSVAPWAANLIEAYIRSGRLAEARREHARFDAEMRRSGPSWALAAGVRCRALLLEADGAAAPGAVEAAFHEALERHAHSRVVFEHARTVLCHGQWLRRTGQGPQARAALEEALSVFVRLGAVPWEQAVRSELRAAGGRYARRGGADTLTRGTRLTEQEARIAALVAGGATNKETAAALFLSTKTVEFHLGNVYRKLGVRSRSELARTFSAAADRQILP</sequence>
<dbReference type="Pfam" id="PF00196">
    <property type="entry name" value="GerE"/>
    <property type="match status" value="1"/>
</dbReference>
<dbReference type="Proteomes" id="UP000556436">
    <property type="component" value="Unassembled WGS sequence"/>
</dbReference>
<evidence type="ECO:0000259" key="3">
    <source>
        <dbReference type="PROSITE" id="PS50043"/>
    </source>
</evidence>
<dbReference type="GO" id="GO:0004016">
    <property type="term" value="F:adenylate cyclase activity"/>
    <property type="evidence" value="ECO:0007669"/>
    <property type="project" value="TreeGrafter"/>
</dbReference>
<dbReference type="SUPFAM" id="SSF46894">
    <property type="entry name" value="C-terminal effector domain of the bipartite response regulators"/>
    <property type="match status" value="1"/>
</dbReference>
<dbReference type="RefSeq" id="WP_184732086.1">
    <property type="nucleotide sequence ID" value="NZ_JACHJG010000002.1"/>
</dbReference>
<dbReference type="EMBL" id="JACHJG010000002">
    <property type="protein sequence ID" value="MBB4885516.1"/>
    <property type="molecule type" value="Genomic_DNA"/>
</dbReference>
<accession>A0A7W7PCC3</accession>
<dbReference type="InterPro" id="IPR041664">
    <property type="entry name" value="AAA_16"/>
</dbReference>
<dbReference type="SMART" id="SM00421">
    <property type="entry name" value="HTH_LUXR"/>
    <property type="match status" value="1"/>
</dbReference>
<dbReference type="InterPro" id="IPR027417">
    <property type="entry name" value="P-loop_NTPase"/>
</dbReference>
<evidence type="ECO:0000256" key="1">
    <source>
        <dbReference type="ARBA" id="ARBA00022741"/>
    </source>
</evidence>
<dbReference type="GO" id="GO:0005524">
    <property type="term" value="F:ATP binding"/>
    <property type="evidence" value="ECO:0007669"/>
    <property type="project" value="UniProtKB-KW"/>
</dbReference>
<evidence type="ECO:0000256" key="2">
    <source>
        <dbReference type="ARBA" id="ARBA00022840"/>
    </source>
</evidence>
<dbReference type="InterPro" id="IPR011990">
    <property type="entry name" value="TPR-like_helical_dom_sf"/>
</dbReference>
<comment type="caution">
    <text evidence="4">The sequence shown here is derived from an EMBL/GenBank/DDBJ whole genome shotgun (WGS) entry which is preliminary data.</text>
</comment>
<dbReference type="GO" id="GO:0003677">
    <property type="term" value="F:DNA binding"/>
    <property type="evidence" value="ECO:0007669"/>
    <property type="project" value="UniProtKB-KW"/>
</dbReference>
<dbReference type="InterPro" id="IPR000792">
    <property type="entry name" value="Tscrpt_reg_LuxR_C"/>
</dbReference>